<dbReference type="RefSeq" id="WP_089695848.1">
    <property type="nucleotide sequence ID" value="NZ_FNHL01000002.1"/>
</dbReference>
<evidence type="ECO:0000313" key="3">
    <source>
        <dbReference type="Proteomes" id="UP000199451"/>
    </source>
</evidence>
<gene>
    <name evidence="2" type="ORF">SAMN04487949_1466</name>
</gene>
<dbReference type="STRING" id="660521.SAMN04487949_1466"/>
<proteinExistence type="predicted"/>
<feature type="transmembrane region" description="Helical" evidence="1">
    <location>
        <begin position="86"/>
        <end position="107"/>
    </location>
</feature>
<evidence type="ECO:0000313" key="2">
    <source>
        <dbReference type="EMBL" id="SDM38021.1"/>
    </source>
</evidence>
<keyword evidence="1" id="KW-0472">Membrane</keyword>
<dbReference type="AlphaFoldDB" id="A0A1G9SRJ6"/>
<dbReference type="OrthoDB" id="384721at2157"/>
<protein>
    <submittedName>
        <fullName evidence="2">Uncharacterized protein</fullName>
    </submittedName>
</protein>
<keyword evidence="1" id="KW-1133">Transmembrane helix</keyword>
<dbReference type="Proteomes" id="UP000199451">
    <property type="component" value="Unassembled WGS sequence"/>
</dbReference>
<reference evidence="3" key="1">
    <citation type="submission" date="2016-10" db="EMBL/GenBank/DDBJ databases">
        <authorList>
            <person name="Varghese N."/>
            <person name="Submissions S."/>
        </authorList>
    </citation>
    <scope>NUCLEOTIDE SEQUENCE [LARGE SCALE GENOMIC DNA]</scope>
    <source>
        <strain evidence="3">CGMCC 1.10119</strain>
    </source>
</reference>
<keyword evidence="1" id="KW-0812">Transmembrane</keyword>
<feature type="transmembrane region" description="Helical" evidence="1">
    <location>
        <begin position="36"/>
        <end position="57"/>
    </location>
</feature>
<accession>A0A1G9SRJ6</accession>
<sequence>MVARRLVDYVVRGQTRDARRFSRSVRKHTFDLVRHPIRTVVQTSLMTAIFLFLFVLVTNPEGLATLAATDGAGVTDVLAVLPHPVLLVPLVAGLVLLVLFATVSANVKNDMRFR</sequence>
<organism evidence="2 3">
    <name type="scientific">Halogranum gelatinilyticum</name>
    <dbReference type="NCBI Taxonomy" id="660521"/>
    <lineage>
        <taxon>Archaea</taxon>
        <taxon>Methanobacteriati</taxon>
        <taxon>Methanobacteriota</taxon>
        <taxon>Stenosarchaea group</taxon>
        <taxon>Halobacteria</taxon>
        <taxon>Halobacteriales</taxon>
        <taxon>Haloferacaceae</taxon>
    </lineage>
</organism>
<dbReference type="EMBL" id="FNHL01000002">
    <property type="protein sequence ID" value="SDM38021.1"/>
    <property type="molecule type" value="Genomic_DNA"/>
</dbReference>
<keyword evidence="3" id="KW-1185">Reference proteome</keyword>
<name>A0A1G9SRJ6_9EURY</name>
<evidence type="ECO:0000256" key="1">
    <source>
        <dbReference type="SAM" id="Phobius"/>
    </source>
</evidence>